<sequence length="991" mass="108498">MPSAEPAHRATRVFTVPLGSDFCDATVGFVLANCGDDPLALTQTTLLLPNNRAIKAMTEAFVRTVSPGLLLPKMVAIGDLALDEALGPILDPLSDDDVVWPVISPTSRILLLADLVVKNRPEGQSVTAAESLRLARKLAEMIDELEIEQVDFERLKSVEAVAELPEHWLSAYGQITAIVPAYRTELANRKLLGPAERRNILLGRLERRLRENPPSSPLIAAGITTSAKAVSNLLRRIARLPNGSVILPGVDLNMPEADWDALHPPKSDDGVAKPPRNVEVHPQFHLRLLLDRMAIARDEVVAVSSGATHAMADSITDIFCLPERSTHWRALPARRKKLEHVRLVEADDSAQEAKIIAVHIRQRLEHAGQRTALITPDREIAARVASQLRRWGIVVDDSAGKPLLQSPEGTLFLGLANAVARRFSATDILEIAKHPLVQMQMDRLEWLNQARALDMRMRGPNVGVGIFAFADEIAKAADDALNQWWSTYSAQLALLDDAAKGGLVAALDAMKMVADTLTAGQIWKGAAGRELARVLAELGECNLSAIPLEDSSALPAIVSELLSGAVVRPPYGGHPRVAIYGLLEARLQQADLVICAGLNETVWPQIAQPDPWLAPAIRRHLGLATLDRNVGLSAHDLATALGAKDVVLIRARRDRGGPTVASRFLLRMRAYLGDALQKDETTPQFAALLDDVREKLQFATRPKPMPTAEQRRVAISVTDFDQLKSDPYSFYAKRVLGLRPLDPVDAEPDHKWRGILVHEILEKWFRDDKCDPEKLTARAEALLTNGALDPILRTLWQPRIADGLRWIAGQTQKLRDEDGRQLLVAEEKGKFELCGITITGRADRIDAAADGSLIIMDYKTGGSPKPKQIYAGYALQLGLIGLMAERGAIKGVSGDARGFEYWSLGKDRNRGGFGYIAHATAPTASDKKKAADEFVAFIAGQAEEALNDWILGEAPFTAKLHPEYSNYADYDHLMRLQEWDGRQSIAEADGA</sequence>
<dbReference type="SUPFAM" id="SSF52540">
    <property type="entry name" value="P-loop containing nucleoside triphosphate hydrolases"/>
    <property type="match status" value="1"/>
</dbReference>
<dbReference type="RefSeq" id="WP_143775344.1">
    <property type="nucleotide sequence ID" value="NZ_VKKU01000001.1"/>
</dbReference>
<dbReference type="InterPro" id="IPR011604">
    <property type="entry name" value="PDDEXK-like_dom_sf"/>
</dbReference>
<dbReference type="InterPro" id="IPR027417">
    <property type="entry name" value="P-loop_NTPase"/>
</dbReference>
<evidence type="ECO:0000256" key="1">
    <source>
        <dbReference type="SAM" id="Coils"/>
    </source>
</evidence>
<dbReference type="Proteomes" id="UP000320160">
    <property type="component" value="Unassembled WGS sequence"/>
</dbReference>
<keyword evidence="4" id="KW-1185">Reference proteome</keyword>
<name>A0A553WID3_9SPHN</name>
<organism evidence="3 4">
    <name type="scientific">Sphingorhabdus contaminans</name>
    <dbReference type="NCBI Taxonomy" id="1343899"/>
    <lineage>
        <taxon>Bacteria</taxon>
        <taxon>Pseudomonadati</taxon>
        <taxon>Pseudomonadota</taxon>
        <taxon>Alphaproteobacteria</taxon>
        <taxon>Sphingomonadales</taxon>
        <taxon>Sphingomonadaceae</taxon>
        <taxon>Sphingorhabdus</taxon>
    </lineage>
</organism>
<dbReference type="OrthoDB" id="9780606at2"/>
<dbReference type="InterPro" id="IPR011335">
    <property type="entry name" value="Restrct_endonuc-II-like"/>
</dbReference>
<evidence type="ECO:0000259" key="2">
    <source>
        <dbReference type="Pfam" id="PF12705"/>
    </source>
</evidence>
<dbReference type="EMBL" id="VKKU01000001">
    <property type="protein sequence ID" value="TSB04456.1"/>
    <property type="molecule type" value="Genomic_DNA"/>
</dbReference>
<dbReference type="Pfam" id="PF12705">
    <property type="entry name" value="PDDEXK_1"/>
    <property type="match status" value="1"/>
</dbReference>
<dbReference type="InterPro" id="IPR014153">
    <property type="entry name" value="Ds_break_AddB"/>
</dbReference>
<evidence type="ECO:0000313" key="4">
    <source>
        <dbReference type="Proteomes" id="UP000320160"/>
    </source>
</evidence>
<feature type="coiled-coil region" evidence="1">
    <location>
        <begin position="128"/>
        <end position="155"/>
    </location>
</feature>
<gene>
    <name evidence="3" type="primary">addB</name>
    <name evidence="3" type="ORF">FOM92_03255</name>
</gene>
<comment type="caution">
    <text evidence="3">The sequence shown here is derived from an EMBL/GenBank/DDBJ whole genome shotgun (WGS) entry which is preliminary data.</text>
</comment>
<accession>A0A553WID3</accession>
<proteinExistence type="predicted"/>
<dbReference type="InterPro" id="IPR038726">
    <property type="entry name" value="PDDEXK_AddAB-type"/>
</dbReference>
<dbReference type="SUPFAM" id="SSF52980">
    <property type="entry name" value="Restriction endonuclease-like"/>
    <property type="match status" value="1"/>
</dbReference>
<dbReference type="AlphaFoldDB" id="A0A553WID3"/>
<reference evidence="3 4" key="1">
    <citation type="submission" date="2019-07" db="EMBL/GenBank/DDBJ databases">
        <authorList>
            <person name="Park M."/>
        </authorList>
    </citation>
    <scope>NUCLEOTIDE SEQUENCE [LARGE SCALE GENOMIC DNA]</scope>
    <source>
        <strain evidence="3 4">KCTC32445</strain>
    </source>
</reference>
<feature type="domain" description="PD-(D/E)XK endonuclease-like" evidence="2">
    <location>
        <begin position="715"/>
        <end position="920"/>
    </location>
</feature>
<protein>
    <submittedName>
        <fullName evidence="3">Double-strand break repair protein AddB</fullName>
    </submittedName>
</protein>
<keyword evidence="1" id="KW-0175">Coiled coil</keyword>
<dbReference type="Gene3D" id="3.90.320.10">
    <property type="match status" value="1"/>
</dbReference>
<dbReference type="NCBIfam" id="TIGR02786">
    <property type="entry name" value="addB_alphas"/>
    <property type="match status" value="1"/>
</dbReference>
<evidence type="ECO:0000313" key="3">
    <source>
        <dbReference type="EMBL" id="TSB04456.1"/>
    </source>
</evidence>